<keyword evidence="4" id="KW-0862">Zinc</keyword>
<dbReference type="PANTHER" id="PTHR43462">
    <property type="entry name" value="ALANYL-TRNA EDITING PROTEIN"/>
    <property type="match status" value="1"/>
</dbReference>
<dbReference type="Pfam" id="PF07973">
    <property type="entry name" value="tRNA_SAD"/>
    <property type="match status" value="1"/>
</dbReference>
<evidence type="ECO:0000259" key="5">
    <source>
        <dbReference type="PROSITE" id="PS50860"/>
    </source>
</evidence>
<name>A0A537J189_9BACT</name>
<evidence type="ECO:0000256" key="1">
    <source>
        <dbReference type="ARBA" id="ARBA00001947"/>
    </source>
</evidence>
<dbReference type="PROSITE" id="PS50860">
    <property type="entry name" value="AA_TRNA_LIGASE_II_ALA"/>
    <property type="match status" value="1"/>
</dbReference>
<accession>A0A537J189</accession>
<dbReference type="Gene3D" id="3.30.980.10">
    <property type="entry name" value="Threonyl-trna Synthetase, Chain A, domain 2"/>
    <property type="match status" value="1"/>
</dbReference>
<dbReference type="AlphaFoldDB" id="A0A537J189"/>
<evidence type="ECO:0000256" key="4">
    <source>
        <dbReference type="ARBA" id="ARBA00022833"/>
    </source>
</evidence>
<dbReference type="SUPFAM" id="SSF50447">
    <property type="entry name" value="Translation proteins"/>
    <property type="match status" value="1"/>
</dbReference>
<protein>
    <submittedName>
        <fullName evidence="6">Alanyl-tRNA editing protein</fullName>
    </submittedName>
</protein>
<dbReference type="InterPro" id="IPR009000">
    <property type="entry name" value="Transl_B-barrel_sf"/>
</dbReference>
<comment type="caution">
    <text evidence="6">The sequence shown here is derived from an EMBL/GenBank/DDBJ whole genome shotgun (WGS) entry which is preliminary data.</text>
</comment>
<dbReference type="Pfam" id="PF01411">
    <property type="entry name" value="tRNA-synt_2c"/>
    <property type="match status" value="1"/>
</dbReference>
<evidence type="ECO:0000313" key="6">
    <source>
        <dbReference type="EMBL" id="TMI77321.1"/>
    </source>
</evidence>
<dbReference type="GO" id="GO:0046872">
    <property type="term" value="F:metal ion binding"/>
    <property type="evidence" value="ECO:0007669"/>
    <property type="project" value="UniProtKB-KW"/>
</dbReference>
<dbReference type="Proteomes" id="UP000318834">
    <property type="component" value="Unassembled WGS sequence"/>
</dbReference>
<dbReference type="EMBL" id="VBAP01000004">
    <property type="protein sequence ID" value="TMI77321.1"/>
    <property type="molecule type" value="Genomic_DNA"/>
</dbReference>
<dbReference type="InterPro" id="IPR051335">
    <property type="entry name" value="Alanyl-tRNA_Editing_Enzymes"/>
</dbReference>
<dbReference type="InterPro" id="IPR018164">
    <property type="entry name" value="Ala-tRNA-synth_IIc_N"/>
</dbReference>
<dbReference type="PANTHER" id="PTHR43462:SF1">
    <property type="entry name" value="ALANYL-TRNA EDITING PROTEIN AARSD1"/>
    <property type="match status" value="1"/>
</dbReference>
<evidence type="ECO:0000256" key="3">
    <source>
        <dbReference type="ARBA" id="ARBA00022723"/>
    </source>
</evidence>
<organism evidence="6 7">
    <name type="scientific">Candidatus Segetimicrobium genomatis</name>
    <dbReference type="NCBI Taxonomy" id="2569760"/>
    <lineage>
        <taxon>Bacteria</taxon>
        <taxon>Bacillati</taxon>
        <taxon>Candidatus Sysuimicrobiota</taxon>
        <taxon>Candidatus Sysuimicrobiia</taxon>
        <taxon>Candidatus Sysuimicrobiales</taxon>
        <taxon>Candidatus Segetimicrobiaceae</taxon>
        <taxon>Candidatus Segetimicrobium</taxon>
    </lineage>
</organism>
<dbReference type="Gene3D" id="2.40.30.130">
    <property type="match status" value="1"/>
</dbReference>
<reference evidence="6 7" key="1">
    <citation type="journal article" date="2019" name="Nat. Microbiol.">
        <title>Mediterranean grassland soil C-N compound turnover is dependent on rainfall and depth, and is mediated by genomically divergent microorganisms.</title>
        <authorList>
            <person name="Diamond S."/>
            <person name="Andeer P.F."/>
            <person name="Li Z."/>
            <person name="Crits-Christoph A."/>
            <person name="Burstein D."/>
            <person name="Anantharaman K."/>
            <person name="Lane K.R."/>
            <person name="Thomas B.C."/>
            <person name="Pan C."/>
            <person name="Northen T.R."/>
            <person name="Banfield J.F."/>
        </authorList>
    </citation>
    <scope>NUCLEOTIDE SEQUENCE [LARGE SCALE GENOMIC DNA]</scope>
    <source>
        <strain evidence="6">NP_8</strain>
    </source>
</reference>
<sequence length="239" mass="26678">MTELLYLHDSYLREFDATVEAQSGQAVSLDRTSFYVGGGGQPADVGLLRWTGGECRVAEVRRTADGVWHAVEGPLPPVGTPLHGIVDWERRYAIMRHHSALHVLVGVVYKQFNALVTGGAIYPDRARMDFSLEDLGKERVTAIEAEANRVLAEDRRILVRFVSREEFERSDLTRLARNLLPPEIREVRVVEIEGFDAQADGGTHVRSTTEIGRLTITKTENKGKINRRLEIALSSGSSR</sequence>
<dbReference type="GO" id="GO:0005737">
    <property type="term" value="C:cytoplasm"/>
    <property type="evidence" value="ECO:0007669"/>
    <property type="project" value="UniProtKB-SubCell"/>
</dbReference>
<comment type="subcellular location">
    <subcellularLocation>
        <location evidence="2">Cytoplasm</location>
    </subcellularLocation>
</comment>
<keyword evidence="3" id="KW-0479">Metal-binding</keyword>
<dbReference type="GO" id="GO:0002161">
    <property type="term" value="F:aminoacyl-tRNA deacylase activity"/>
    <property type="evidence" value="ECO:0007669"/>
    <property type="project" value="UniProtKB-ARBA"/>
</dbReference>
<comment type="cofactor">
    <cofactor evidence="1">
        <name>Zn(2+)</name>
        <dbReference type="ChEBI" id="CHEBI:29105"/>
    </cofactor>
</comment>
<dbReference type="GO" id="GO:0003676">
    <property type="term" value="F:nucleic acid binding"/>
    <property type="evidence" value="ECO:0007669"/>
    <property type="project" value="InterPro"/>
</dbReference>
<feature type="domain" description="Alanyl-transfer RNA synthetases family profile" evidence="5">
    <location>
        <begin position="1"/>
        <end position="239"/>
    </location>
</feature>
<evidence type="ECO:0000256" key="2">
    <source>
        <dbReference type="ARBA" id="ARBA00004496"/>
    </source>
</evidence>
<evidence type="ECO:0000313" key="7">
    <source>
        <dbReference type="Proteomes" id="UP000318834"/>
    </source>
</evidence>
<proteinExistence type="predicted"/>
<dbReference type="InterPro" id="IPR018163">
    <property type="entry name" value="Thr/Ala-tRNA-synth_IIc_edit"/>
</dbReference>
<dbReference type="InterPro" id="IPR018165">
    <property type="entry name" value="Ala-tRNA-synth_IIc_core"/>
</dbReference>
<dbReference type="InterPro" id="IPR012947">
    <property type="entry name" value="tRNA_SAD"/>
</dbReference>
<dbReference type="SUPFAM" id="SSF55186">
    <property type="entry name" value="ThrRS/AlaRS common domain"/>
    <property type="match status" value="1"/>
</dbReference>
<dbReference type="GO" id="GO:0004813">
    <property type="term" value="F:alanine-tRNA ligase activity"/>
    <property type="evidence" value="ECO:0007669"/>
    <property type="project" value="InterPro"/>
</dbReference>
<dbReference type="SMART" id="SM00863">
    <property type="entry name" value="tRNA_SAD"/>
    <property type="match status" value="1"/>
</dbReference>
<gene>
    <name evidence="6" type="ORF">E6H05_00610</name>
</gene>
<dbReference type="GO" id="GO:0006419">
    <property type="term" value="P:alanyl-tRNA aminoacylation"/>
    <property type="evidence" value="ECO:0007669"/>
    <property type="project" value="InterPro"/>
</dbReference>
<dbReference type="GO" id="GO:0005524">
    <property type="term" value="F:ATP binding"/>
    <property type="evidence" value="ECO:0007669"/>
    <property type="project" value="InterPro"/>
</dbReference>